<gene>
    <name evidence="2" type="ORF">GV827_21990</name>
</gene>
<proteinExistence type="predicted"/>
<dbReference type="AlphaFoldDB" id="A0A6P0CFS4"/>
<dbReference type="InterPro" id="IPR010985">
    <property type="entry name" value="Ribbon_hlx_hlx"/>
</dbReference>
<dbReference type="CDD" id="cd22233">
    <property type="entry name" value="RHH_CopAso-like"/>
    <property type="match status" value="1"/>
</dbReference>
<dbReference type="GO" id="GO:0006355">
    <property type="term" value="P:regulation of DNA-templated transcription"/>
    <property type="evidence" value="ECO:0007669"/>
    <property type="project" value="InterPro"/>
</dbReference>
<dbReference type="RefSeq" id="WP_164356267.1">
    <property type="nucleotide sequence ID" value="NZ_JAABNT010000034.1"/>
</dbReference>
<protein>
    <submittedName>
        <fullName evidence="2">Ribbon-helix-helix protein, CopG family</fullName>
    </submittedName>
</protein>
<dbReference type="Gene3D" id="1.10.1220.10">
    <property type="entry name" value="Met repressor-like"/>
    <property type="match status" value="1"/>
</dbReference>
<comment type="caution">
    <text evidence="2">The sequence shown here is derived from an EMBL/GenBank/DDBJ whole genome shotgun (WGS) entry which is preliminary data.</text>
</comment>
<dbReference type="EMBL" id="JAABNT010000034">
    <property type="protein sequence ID" value="NEK25041.1"/>
    <property type="molecule type" value="Genomic_DNA"/>
</dbReference>
<keyword evidence="3" id="KW-1185">Reference proteome</keyword>
<reference evidence="2 3" key="1">
    <citation type="submission" date="2020-01" db="EMBL/GenBank/DDBJ databases">
        <title>Sulfitobacter sediminilitoris sp. nov., isolated from a tidal flat.</title>
        <authorList>
            <person name="Park S."/>
            <person name="Yoon J.-H."/>
        </authorList>
    </citation>
    <scope>NUCLEOTIDE SEQUENCE [LARGE SCALE GENOMIC DNA]</scope>
    <source>
        <strain evidence="2 3">JBTF-M27</strain>
    </source>
</reference>
<dbReference type="Pfam" id="PF01402">
    <property type="entry name" value="RHH_1"/>
    <property type="match status" value="1"/>
</dbReference>
<evidence type="ECO:0000313" key="3">
    <source>
        <dbReference type="Proteomes" id="UP000468591"/>
    </source>
</evidence>
<dbReference type="SUPFAM" id="SSF47598">
    <property type="entry name" value="Ribbon-helix-helix"/>
    <property type="match status" value="1"/>
</dbReference>
<name>A0A6P0CFS4_9RHOB</name>
<organism evidence="2 3">
    <name type="scientific">Sulfitobacter sediminilitoris</name>
    <dbReference type="NCBI Taxonomy" id="2698830"/>
    <lineage>
        <taxon>Bacteria</taxon>
        <taxon>Pseudomonadati</taxon>
        <taxon>Pseudomonadota</taxon>
        <taxon>Alphaproteobacteria</taxon>
        <taxon>Rhodobacterales</taxon>
        <taxon>Roseobacteraceae</taxon>
        <taxon>Sulfitobacter</taxon>
    </lineage>
</organism>
<dbReference type="Proteomes" id="UP000468591">
    <property type="component" value="Unassembled WGS sequence"/>
</dbReference>
<feature type="domain" description="Ribbon-helix-helix protein CopG" evidence="1">
    <location>
        <begin position="5"/>
        <end position="43"/>
    </location>
</feature>
<sequence length="92" mass="10630">MPTPVAVKLDTDVHKRVKALAEARDRSPHWVMREAIAQYVEREEKREAFRRDGLRAWDNYQETGLHVTHAEADAWLAKLAAGDDREPPECHN</sequence>
<dbReference type="InterPro" id="IPR002145">
    <property type="entry name" value="CopG"/>
</dbReference>
<accession>A0A6P0CFS4</accession>
<dbReference type="InterPro" id="IPR013321">
    <property type="entry name" value="Arc_rbn_hlx_hlx"/>
</dbReference>
<evidence type="ECO:0000313" key="2">
    <source>
        <dbReference type="EMBL" id="NEK25041.1"/>
    </source>
</evidence>
<evidence type="ECO:0000259" key="1">
    <source>
        <dbReference type="Pfam" id="PF01402"/>
    </source>
</evidence>